<comment type="caution">
    <text evidence="2">The sequence shown here is derived from an EMBL/GenBank/DDBJ whole genome shotgun (WGS) entry which is preliminary data.</text>
</comment>
<dbReference type="Proteomes" id="UP000552241">
    <property type="component" value="Unassembled WGS sequence"/>
</dbReference>
<dbReference type="Pfam" id="PF14534">
    <property type="entry name" value="DUF4440"/>
    <property type="match status" value="1"/>
</dbReference>
<evidence type="ECO:0000259" key="1">
    <source>
        <dbReference type="Pfam" id="PF14534"/>
    </source>
</evidence>
<gene>
    <name evidence="2" type="ORF">HU137_00355</name>
</gene>
<name>A0A838ZNI0_9FLAO</name>
<dbReference type="RefSeq" id="WP_182041828.1">
    <property type="nucleotide sequence ID" value="NZ_JACDZE010000001.1"/>
</dbReference>
<evidence type="ECO:0000313" key="2">
    <source>
        <dbReference type="EMBL" id="MBA5628215.1"/>
    </source>
</evidence>
<dbReference type="InterPro" id="IPR027843">
    <property type="entry name" value="DUF4440"/>
</dbReference>
<accession>A0A838ZNI0</accession>
<evidence type="ECO:0000313" key="3">
    <source>
        <dbReference type="Proteomes" id="UP000552241"/>
    </source>
</evidence>
<dbReference type="AlphaFoldDB" id="A0A838ZNI0"/>
<dbReference type="EMBL" id="JACDZE010000001">
    <property type="protein sequence ID" value="MBA5628215.1"/>
    <property type="molecule type" value="Genomic_DNA"/>
</dbReference>
<reference evidence="2 3" key="1">
    <citation type="submission" date="2020-07" db="EMBL/GenBank/DDBJ databases">
        <title>Moheibacter lacus sp. nov., a member of the family Flavobacteriaceae isolated from freshwater lake sediment.</title>
        <authorList>
            <person name="Liu Y."/>
        </authorList>
    </citation>
    <scope>NUCLEOTIDE SEQUENCE [LARGE SCALE GENOMIC DNA]</scope>
    <source>
        <strain evidence="2 3">BDHS18</strain>
    </source>
</reference>
<dbReference type="SUPFAM" id="SSF54427">
    <property type="entry name" value="NTF2-like"/>
    <property type="match status" value="1"/>
</dbReference>
<keyword evidence="3" id="KW-1185">Reference proteome</keyword>
<feature type="domain" description="DUF4440" evidence="1">
    <location>
        <begin position="6"/>
        <end position="109"/>
    </location>
</feature>
<dbReference type="InterPro" id="IPR032710">
    <property type="entry name" value="NTF2-like_dom_sf"/>
</dbReference>
<dbReference type="Gene3D" id="3.10.450.50">
    <property type="match status" value="1"/>
</dbReference>
<sequence length="120" mass="13867">MTKTEILEQENRLYEAIKNSDLKELDVLLHEDLLFIAPGGEILTKEKDLETYRSGHLKINRLDPEIKELQTMDDLAIVVLLVDLKGTYQAEPFEARYQYIRFWKRFQEGIKVVGGSGVAI</sequence>
<protein>
    <submittedName>
        <fullName evidence="2">Nuclear transport factor 2 family protein</fullName>
    </submittedName>
</protein>
<proteinExistence type="predicted"/>
<organism evidence="2 3">
    <name type="scientific">Moheibacter lacus</name>
    <dbReference type="NCBI Taxonomy" id="2745851"/>
    <lineage>
        <taxon>Bacteria</taxon>
        <taxon>Pseudomonadati</taxon>
        <taxon>Bacteroidota</taxon>
        <taxon>Flavobacteriia</taxon>
        <taxon>Flavobacteriales</taxon>
        <taxon>Weeksellaceae</taxon>
        <taxon>Moheibacter</taxon>
    </lineage>
</organism>